<keyword evidence="2" id="KW-1185">Reference proteome</keyword>
<organism evidence="1 2">
    <name type="scientific">Ramularia collo-cygni</name>
    <dbReference type="NCBI Taxonomy" id="112498"/>
    <lineage>
        <taxon>Eukaryota</taxon>
        <taxon>Fungi</taxon>
        <taxon>Dikarya</taxon>
        <taxon>Ascomycota</taxon>
        <taxon>Pezizomycotina</taxon>
        <taxon>Dothideomycetes</taxon>
        <taxon>Dothideomycetidae</taxon>
        <taxon>Mycosphaerellales</taxon>
        <taxon>Mycosphaerellaceae</taxon>
        <taxon>Ramularia</taxon>
    </lineage>
</organism>
<proteinExistence type="predicted"/>
<reference evidence="1 2" key="1">
    <citation type="submission" date="2016-03" db="EMBL/GenBank/DDBJ databases">
        <authorList>
            <person name="Ploux O."/>
        </authorList>
    </citation>
    <scope>NUCLEOTIDE SEQUENCE [LARGE SCALE GENOMIC DNA]</scope>
    <source>
        <strain evidence="1 2">URUG2</strain>
    </source>
</reference>
<gene>
    <name evidence="1" type="ORF">RCC_08771</name>
</gene>
<dbReference type="RefSeq" id="XP_023629785.1">
    <property type="nucleotide sequence ID" value="XM_023774017.1"/>
</dbReference>
<dbReference type="AlphaFoldDB" id="A0A2D3VFZ7"/>
<dbReference type="Proteomes" id="UP000225277">
    <property type="component" value="Unassembled WGS sequence"/>
</dbReference>
<dbReference type="GeneID" id="35603852"/>
<evidence type="ECO:0000313" key="2">
    <source>
        <dbReference type="Proteomes" id="UP000225277"/>
    </source>
</evidence>
<dbReference type="OrthoDB" id="417481at2759"/>
<sequence>MSRLKRPHIDNGWKVTTKEIMDPLKPKKQTPSSWRTSARATTYVRQSWFATFRTCWSCADLKKRTDGYCHRLYDFSYLRIDFSEGIKASASSNTQRCGG</sequence>
<accession>A0A2D3VFZ7</accession>
<protein>
    <submittedName>
        <fullName evidence="1">Uncharacterized protein</fullName>
    </submittedName>
</protein>
<name>A0A2D3VFZ7_9PEZI</name>
<dbReference type="EMBL" id="FJUY01000015">
    <property type="protein sequence ID" value="CZT23061.1"/>
    <property type="molecule type" value="Genomic_DNA"/>
</dbReference>
<evidence type="ECO:0000313" key="1">
    <source>
        <dbReference type="EMBL" id="CZT23061.1"/>
    </source>
</evidence>